<dbReference type="InterPro" id="IPR020583">
    <property type="entry name" value="Inositol_monoP_metal-BS"/>
</dbReference>
<evidence type="ECO:0000256" key="3">
    <source>
        <dbReference type="ARBA" id="ARBA00009759"/>
    </source>
</evidence>
<evidence type="ECO:0000256" key="8">
    <source>
        <dbReference type="RuleBase" id="RU364068"/>
    </source>
</evidence>
<evidence type="ECO:0000256" key="4">
    <source>
        <dbReference type="ARBA" id="ARBA00022723"/>
    </source>
</evidence>
<dbReference type="eggNOG" id="COG0483">
    <property type="taxonomic scope" value="Bacteria"/>
</dbReference>
<keyword evidence="5 8" id="KW-0378">Hydrolase</keyword>
<dbReference type="GO" id="GO:0006020">
    <property type="term" value="P:inositol metabolic process"/>
    <property type="evidence" value="ECO:0007669"/>
    <property type="project" value="TreeGrafter"/>
</dbReference>
<dbReference type="GO" id="GO:0007165">
    <property type="term" value="P:signal transduction"/>
    <property type="evidence" value="ECO:0007669"/>
    <property type="project" value="TreeGrafter"/>
</dbReference>
<comment type="catalytic activity">
    <reaction evidence="1 8">
        <text>a myo-inositol phosphate + H2O = myo-inositol + phosphate</text>
        <dbReference type="Rhea" id="RHEA:24056"/>
        <dbReference type="ChEBI" id="CHEBI:15377"/>
        <dbReference type="ChEBI" id="CHEBI:17268"/>
        <dbReference type="ChEBI" id="CHEBI:43474"/>
        <dbReference type="ChEBI" id="CHEBI:84139"/>
        <dbReference type="EC" id="3.1.3.25"/>
    </reaction>
</comment>
<evidence type="ECO:0000256" key="6">
    <source>
        <dbReference type="ARBA" id="ARBA00022842"/>
    </source>
</evidence>
<dbReference type="STRING" id="880071.Fleli_3646"/>
<dbReference type="FunFam" id="3.40.190.80:FF:000002">
    <property type="entry name" value="Inositol-1-monophosphatase"/>
    <property type="match status" value="1"/>
</dbReference>
<dbReference type="GO" id="GO:0046872">
    <property type="term" value="F:metal ion binding"/>
    <property type="evidence" value="ECO:0007669"/>
    <property type="project" value="UniProtKB-KW"/>
</dbReference>
<dbReference type="InterPro" id="IPR033942">
    <property type="entry name" value="IMPase"/>
</dbReference>
<dbReference type="PROSITE" id="PS00630">
    <property type="entry name" value="IMP_2"/>
    <property type="match status" value="1"/>
</dbReference>
<feature type="binding site" evidence="7">
    <location>
        <position position="99"/>
    </location>
    <ligand>
        <name>Mg(2+)</name>
        <dbReference type="ChEBI" id="CHEBI:18420"/>
        <label>1</label>
        <note>catalytic</note>
    </ligand>
</feature>
<accession>I4APS6</accession>
<dbReference type="EC" id="3.1.3.25" evidence="8"/>
<dbReference type="GO" id="GO:0008934">
    <property type="term" value="F:inositol monophosphate 1-phosphatase activity"/>
    <property type="evidence" value="ECO:0007669"/>
    <property type="project" value="InterPro"/>
</dbReference>
<organism evidence="9 10">
    <name type="scientific">Bernardetia litoralis (strain ATCC 23117 / DSM 6794 / NBRC 15988 / NCIMB 1366 / Fx l1 / Sio-4)</name>
    <name type="common">Flexibacter litoralis</name>
    <dbReference type="NCBI Taxonomy" id="880071"/>
    <lineage>
        <taxon>Bacteria</taxon>
        <taxon>Pseudomonadati</taxon>
        <taxon>Bacteroidota</taxon>
        <taxon>Cytophagia</taxon>
        <taxon>Cytophagales</taxon>
        <taxon>Bernardetiaceae</taxon>
        <taxon>Bernardetia</taxon>
    </lineage>
</organism>
<dbReference type="RefSeq" id="WP_014799385.1">
    <property type="nucleotide sequence ID" value="NC_018018.1"/>
</dbReference>
<evidence type="ECO:0000256" key="1">
    <source>
        <dbReference type="ARBA" id="ARBA00001033"/>
    </source>
</evidence>
<dbReference type="KEGG" id="fli:Fleli_3646"/>
<dbReference type="PROSITE" id="PS00629">
    <property type="entry name" value="IMP_1"/>
    <property type="match status" value="1"/>
</dbReference>
<feature type="binding site" evidence="7">
    <location>
        <position position="235"/>
    </location>
    <ligand>
        <name>Mg(2+)</name>
        <dbReference type="ChEBI" id="CHEBI:18420"/>
        <label>1</label>
        <note>catalytic</note>
    </ligand>
</feature>
<dbReference type="AlphaFoldDB" id="I4APS6"/>
<dbReference type="CDD" id="cd01639">
    <property type="entry name" value="IMPase"/>
    <property type="match status" value="1"/>
</dbReference>
<dbReference type="PATRIC" id="fig|880071.3.peg.3651"/>
<evidence type="ECO:0000256" key="5">
    <source>
        <dbReference type="ARBA" id="ARBA00022801"/>
    </source>
</evidence>
<dbReference type="GO" id="GO:0046854">
    <property type="term" value="P:phosphatidylinositol phosphate biosynthetic process"/>
    <property type="evidence" value="ECO:0007669"/>
    <property type="project" value="InterPro"/>
</dbReference>
<proteinExistence type="inferred from homology"/>
<dbReference type="HOGENOM" id="CLU_044118_0_4_10"/>
<evidence type="ECO:0000256" key="2">
    <source>
        <dbReference type="ARBA" id="ARBA00001946"/>
    </source>
</evidence>
<evidence type="ECO:0000313" key="10">
    <source>
        <dbReference type="Proteomes" id="UP000006054"/>
    </source>
</evidence>
<gene>
    <name evidence="9" type="ordered locus">Fleli_3646</name>
</gene>
<dbReference type="Gene3D" id="3.40.190.80">
    <property type="match status" value="1"/>
</dbReference>
<keyword evidence="4 7" id="KW-0479">Metal-binding</keyword>
<feature type="binding site" evidence="7">
    <location>
        <position position="102"/>
    </location>
    <ligand>
        <name>Mg(2+)</name>
        <dbReference type="ChEBI" id="CHEBI:18420"/>
        <label>1</label>
        <note>catalytic</note>
    </ligand>
</feature>
<dbReference type="Pfam" id="PF00459">
    <property type="entry name" value="Inositol_P"/>
    <property type="match status" value="1"/>
</dbReference>
<dbReference type="InterPro" id="IPR000760">
    <property type="entry name" value="Inositol_monophosphatase-like"/>
</dbReference>
<dbReference type="PRINTS" id="PR01959">
    <property type="entry name" value="SBIMPHPHTASE"/>
</dbReference>
<feature type="binding site" evidence="7">
    <location>
        <position position="101"/>
    </location>
    <ligand>
        <name>Mg(2+)</name>
        <dbReference type="ChEBI" id="CHEBI:18420"/>
        <label>1</label>
        <note>catalytic</note>
    </ligand>
</feature>
<dbReference type="PANTHER" id="PTHR20854:SF4">
    <property type="entry name" value="INOSITOL-1-MONOPHOSPHATASE-RELATED"/>
    <property type="match status" value="1"/>
</dbReference>
<feature type="binding site" evidence="7">
    <location>
        <position position="83"/>
    </location>
    <ligand>
        <name>Mg(2+)</name>
        <dbReference type="ChEBI" id="CHEBI:18420"/>
        <label>1</label>
        <note>catalytic</note>
    </ligand>
</feature>
<comment type="cofactor">
    <cofactor evidence="2 7 8">
        <name>Mg(2+)</name>
        <dbReference type="ChEBI" id="CHEBI:18420"/>
    </cofactor>
</comment>
<dbReference type="Gene3D" id="3.30.540.10">
    <property type="entry name" value="Fructose-1,6-Bisphosphatase, subunit A, domain 1"/>
    <property type="match status" value="1"/>
</dbReference>
<dbReference type="PANTHER" id="PTHR20854">
    <property type="entry name" value="INOSITOL MONOPHOSPHATASE"/>
    <property type="match status" value="1"/>
</dbReference>
<comment type="similarity">
    <text evidence="3 8">Belongs to the inositol monophosphatase superfamily.</text>
</comment>
<dbReference type="InterPro" id="IPR020550">
    <property type="entry name" value="Inositol_monophosphatase_CS"/>
</dbReference>
<dbReference type="Proteomes" id="UP000006054">
    <property type="component" value="Chromosome"/>
</dbReference>
<dbReference type="PRINTS" id="PR00377">
    <property type="entry name" value="IMPHPHTASES"/>
</dbReference>
<dbReference type="SUPFAM" id="SSF56655">
    <property type="entry name" value="Carbohydrate phosphatase"/>
    <property type="match status" value="1"/>
</dbReference>
<keyword evidence="6 7" id="KW-0460">Magnesium</keyword>
<sequence length="289" mass="32137">MISSPDSTFTNKTMLDLPFLRKEVSELSEKVAEFIYKEAQDFDKDDIEVKSFNSLVSYVDKEAEKKIVERLRELLPQAGIIAEEGTGTPKEEGFNWIIDPLDGTTNFVHGIPVYSISIALAFTEKKEGKTKTELLVGVVYEVSRKECFAAHQNGGATLNGKKITVSGENELGKSLIATGFPYEDFDRIEDYLFMMGKMMKAAHGLRRLGSAAVDLSYVAAGRFEGYFEYNLNSWDVAAGALLVKEAGGIVSDFEGNEIVENYIFGRQIIAATQIHSQILKLVKDVFLKK</sequence>
<keyword evidence="10" id="KW-1185">Reference proteome</keyword>
<evidence type="ECO:0000313" key="9">
    <source>
        <dbReference type="EMBL" id="AFM05961.1"/>
    </source>
</evidence>
<protein>
    <recommendedName>
        <fullName evidence="8">Inositol-1-monophosphatase</fullName>
        <ecNumber evidence="8">3.1.3.25</ecNumber>
    </recommendedName>
</protein>
<dbReference type="EMBL" id="CP003345">
    <property type="protein sequence ID" value="AFM05961.1"/>
    <property type="molecule type" value="Genomic_DNA"/>
</dbReference>
<evidence type="ECO:0000256" key="7">
    <source>
        <dbReference type="PIRSR" id="PIRSR600760-2"/>
    </source>
</evidence>
<name>I4APS6_BERLS</name>
<dbReference type="InterPro" id="IPR022337">
    <property type="entry name" value="Inositol_monophosphatase_SuhB"/>
</dbReference>
<reference evidence="10" key="1">
    <citation type="submission" date="2012-06" db="EMBL/GenBank/DDBJ databases">
        <title>The complete genome of Flexibacter litoralis DSM 6794.</title>
        <authorList>
            <person name="Lucas S."/>
            <person name="Copeland A."/>
            <person name="Lapidus A."/>
            <person name="Glavina del Rio T."/>
            <person name="Dalin E."/>
            <person name="Tice H."/>
            <person name="Bruce D."/>
            <person name="Goodwin L."/>
            <person name="Pitluck S."/>
            <person name="Peters L."/>
            <person name="Ovchinnikova G."/>
            <person name="Lu M."/>
            <person name="Kyrpides N."/>
            <person name="Mavromatis K."/>
            <person name="Ivanova N."/>
            <person name="Brettin T."/>
            <person name="Detter J.C."/>
            <person name="Han C."/>
            <person name="Larimer F."/>
            <person name="Land M."/>
            <person name="Hauser L."/>
            <person name="Markowitz V."/>
            <person name="Cheng J.-F."/>
            <person name="Hugenholtz P."/>
            <person name="Woyke T."/>
            <person name="Wu D."/>
            <person name="Spring S."/>
            <person name="Lang E."/>
            <person name="Kopitz M."/>
            <person name="Brambilla E."/>
            <person name="Klenk H.-P."/>
            <person name="Eisen J.A."/>
        </authorList>
    </citation>
    <scope>NUCLEOTIDE SEQUENCE [LARGE SCALE GENOMIC DNA]</scope>
    <source>
        <strain evidence="10">ATCC 23117 / DSM 6794 / NBRC 15988 / NCIMB 1366 / Sio-4</strain>
    </source>
</reference>